<dbReference type="PANTHER" id="PTHR38340:SF1">
    <property type="entry name" value="S-LAYER PROTEIN"/>
    <property type="match status" value="1"/>
</dbReference>
<feature type="region of interest" description="Disordered" evidence="3">
    <location>
        <begin position="320"/>
        <end position="339"/>
    </location>
</feature>
<reference evidence="4 5" key="1">
    <citation type="submission" date="2018-06" db="EMBL/GenBank/DDBJ databases">
        <title>Genomic Encyclopedia of Type Strains, Phase III (KMG-III): the genomes of soil and plant-associated and newly described type strains.</title>
        <authorList>
            <person name="Whitman W."/>
        </authorList>
    </citation>
    <scope>NUCLEOTIDE SEQUENCE [LARGE SCALE GENOMIC DNA]</scope>
    <source>
        <strain evidence="4 5">JA737</strain>
    </source>
</reference>
<feature type="region of interest" description="Disordered" evidence="3">
    <location>
        <begin position="205"/>
        <end position="236"/>
    </location>
</feature>
<dbReference type="GO" id="GO:0005576">
    <property type="term" value="C:extracellular region"/>
    <property type="evidence" value="ECO:0007669"/>
    <property type="project" value="UniProtKB-SubCell"/>
</dbReference>
<gene>
    <name evidence="4" type="ORF">C8J30_12041</name>
</gene>
<keyword evidence="5" id="KW-1185">Reference proteome</keyword>
<dbReference type="EMBL" id="QJTK01000020">
    <property type="protein sequence ID" value="PYF07169.1"/>
    <property type="molecule type" value="Genomic_DNA"/>
</dbReference>
<evidence type="ECO:0000256" key="2">
    <source>
        <dbReference type="ARBA" id="ARBA00022525"/>
    </source>
</evidence>
<evidence type="ECO:0000256" key="3">
    <source>
        <dbReference type="SAM" id="MobiDB-lite"/>
    </source>
</evidence>
<keyword evidence="2" id="KW-0964">Secreted</keyword>
<sequence>MSGYYAFDTLVYSISVTAPAGTSSAICTGVASLLTGDEVTGFTAQDDVLDLADFAGVTATIPLPDGTELSLAASELTPRLVSILWDDKVALVLSFQRQVIDGLTTTVDTALIVVAGAPLPAFATPDELMNFMRTNPPLPASMIFPEVTALSYADFDLSLASAAGDTLLGTALGETLAGLAGDDLIQALAGDDALLGGAGNDTLEGGGGADTLQGGAGDDVLRGGLGPEGDQIDGGDGIDTLDYTDLTLGYFRNGLVVDLGAGTANDGWFYIGSDTISGIENVNGTGGSDLLIGDAGANRLDGREGRDSLSGGDGADTLIGGISNAANPQDMDTLDGGAGNDSLAGGVGGDLLLGGADDDTIQGDAGNDGLDGGDGRDLLSGGTGNDFLSAGADDDTLNGDAGIDTLYGGTGDDLLSGGAGADSLTGDAGNDTYIVDATDTVSETNIHGLDMGGTDTVRAGVDYSLAAIDFVEVLVLTGTAAINGTGNAIANRITGTSGANVLDGAAGNDTLSGGFGNDTLIGGSGYDSLIGGGGNDLFMVDSGYDTVLELAAGGLDTISSSDNYALTMGGATEVETLILTGTADLAGFGNALSNLILGNDGRNTLHGDLGDDTIDGGLGDDVVEGDTGNDSLLGGLGNDTLAGGSGDDTLDGGAGGDLMIGAAGNDLYIVDDATDQVTEILGPMSGIDPGGIDTVRASVSTTLNADGTQYVEALVLVGRAAINGTGNALANTITGNSAANFLEGGAGNDLITGGTGADTLQGDAGADRMLGGAGNDLYFVGALSDRVFETTTQSSSVDAGGVDTVVATISFSLATSVGLSFVENLTLDGTAANATGNDLRNCLTGNDAANRLDGGLGADVLIGGAGADSFIFSTALSPGNIDRIADFVSGTDVIRLSGAIFTGLADGRLAATAFAENLSGQAADASDRIIYEIDTGRLWFDADGTGAGARVQFAALSAGLDLSNADFVIF</sequence>
<dbReference type="Proteomes" id="UP000247727">
    <property type="component" value="Unassembled WGS sequence"/>
</dbReference>
<comment type="subcellular location">
    <subcellularLocation>
        <location evidence="1">Secreted</location>
    </subcellularLocation>
</comment>
<dbReference type="PRINTS" id="PR00313">
    <property type="entry name" value="CABNDNGRPT"/>
</dbReference>
<dbReference type="GO" id="GO:0005509">
    <property type="term" value="F:calcium ion binding"/>
    <property type="evidence" value="ECO:0007669"/>
    <property type="project" value="InterPro"/>
</dbReference>
<dbReference type="InterPro" id="IPR050557">
    <property type="entry name" value="RTX_toxin/Mannuronan_C5-epim"/>
</dbReference>
<evidence type="ECO:0000313" key="5">
    <source>
        <dbReference type="Proteomes" id="UP000247727"/>
    </source>
</evidence>
<name>A0A318U5H8_9RHOB</name>
<dbReference type="PROSITE" id="PS00330">
    <property type="entry name" value="HEMOLYSIN_CALCIUM"/>
    <property type="match status" value="10"/>
</dbReference>
<dbReference type="RefSeq" id="WP_110807057.1">
    <property type="nucleotide sequence ID" value="NZ_QJTK01000020.1"/>
</dbReference>
<evidence type="ECO:0000313" key="4">
    <source>
        <dbReference type="EMBL" id="PYF07169.1"/>
    </source>
</evidence>
<dbReference type="Pfam" id="PF00353">
    <property type="entry name" value="HemolysinCabind"/>
    <property type="match status" value="9"/>
</dbReference>
<accession>A0A318U5H8</accession>
<dbReference type="AlphaFoldDB" id="A0A318U5H8"/>
<dbReference type="InterPro" id="IPR001343">
    <property type="entry name" value="Hemolysn_Ca-bd"/>
</dbReference>
<dbReference type="SUPFAM" id="SSF51120">
    <property type="entry name" value="beta-Roll"/>
    <property type="match status" value="8"/>
</dbReference>
<dbReference type="Gene3D" id="2.150.10.10">
    <property type="entry name" value="Serralysin-like metalloprotease, C-terminal"/>
    <property type="match status" value="7"/>
</dbReference>
<comment type="caution">
    <text evidence="4">The sequence shown here is derived from an EMBL/GenBank/DDBJ whole genome shotgun (WGS) entry which is preliminary data.</text>
</comment>
<organism evidence="4 5">
    <name type="scientific">Rhodobacter viridis</name>
    <dbReference type="NCBI Taxonomy" id="1054202"/>
    <lineage>
        <taxon>Bacteria</taxon>
        <taxon>Pseudomonadati</taxon>
        <taxon>Pseudomonadota</taxon>
        <taxon>Alphaproteobacteria</taxon>
        <taxon>Rhodobacterales</taxon>
        <taxon>Rhodobacter group</taxon>
        <taxon>Rhodobacter</taxon>
    </lineage>
</organism>
<dbReference type="OrthoDB" id="7683162at2"/>
<dbReference type="PANTHER" id="PTHR38340">
    <property type="entry name" value="S-LAYER PROTEIN"/>
    <property type="match status" value="1"/>
</dbReference>
<dbReference type="InterPro" id="IPR018511">
    <property type="entry name" value="Hemolysin-typ_Ca-bd_CS"/>
</dbReference>
<dbReference type="InterPro" id="IPR011049">
    <property type="entry name" value="Serralysin-like_metalloprot_C"/>
</dbReference>
<protein>
    <submittedName>
        <fullName evidence="4">Ca2+-binding RTX toxin-like protein</fullName>
    </submittedName>
</protein>
<evidence type="ECO:0000256" key="1">
    <source>
        <dbReference type="ARBA" id="ARBA00004613"/>
    </source>
</evidence>
<proteinExistence type="predicted"/>